<reference evidence="11 12" key="1">
    <citation type="journal article" date="2020" name="Microorganisms">
        <title>Osmotic Adaptation and Compatible Solute Biosynthesis of Phototrophic Bacteria as Revealed from Genome Analyses.</title>
        <authorList>
            <person name="Imhoff J.F."/>
            <person name="Rahn T."/>
            <person name="Kunzel S."/>
            <person name="Keller A."/>
            <person name="Neulinger S.C."/>
        </authorList>
    </citation>
    <scope>NUCLEOTIDE SEQUENCE [LARGE SCALE GENOMIC DNA]</scope>
    <source>
        <strain evidence="11 12">DSM 6210</strain>
    </source>
</reference>
<sequence length="1227" mass="130410">MSQEAQAPASAVMDTRAAIRARYGVDEAEVVQELAAGLGLAPERREAITAEAATLIRRVRGDTNPTMMEAFLDEYGLSTEEGVGLMCLAEALLRVPDAETIDDLIEDKIAPSDWSAHLGQSFSPLVNASTWALMLTGRILDDDPSKPASGARRLMKRLGEPVVRTAVARAMRIMGQQFVLGQTIEEGIKRGAALRKQGYTYSYDMLGEGARTEADAQAFFDSYAHAIAEIAKVADSDIRDNPGISVKLSALSPRYLTTQRKAVEGQVIPRCLELARMAAKAGVGFNIDAEEQDRLDVSLDVIDAVLSDEGLAGWDGFGVVVQAYGKRAPEVLRHLYALAERLDRRIMVRLVKGAYWDTEIKLAQELGAAAFPVFTRKVNTDLCYMACARMLLDMRDRIYAQFATHNAHTCAAVLEMAGGARDTFELQRLHGMGESLHEIVRSRAGTRCRIYAPCGPHKDLLAYLVRRLLENGANSSFVNQIVNEDIPPEVIAADPVERALANAPIQNPDIRLPRDLFQPGRRNSKGYRLEEPASAAPLIEARNRFAETLWTARPVLADDAAPEGPAREVRSPADGRPVGQVHEATHAEVARALDAAQDGVARWSATPVAERAAVLRRISDLYEAHAAELCAIAAREAGKILLDGVAEVREAVDFLRFYADEAERLEAEAPGEARGVFVCISPWNFPLAIYTGQIAAALAAGNAVLAKPAEQTPIIAARAAELFREAGVPKAAFQLLPGDGPTVGGPLTSDPRIAGVCFTGSTETAQRIHRALAANAPADAVLIAETGGLNAMIVDSTALPEQAVDDIVASSFQSAGQRCSALRMLYVQAEAKDRMIEMLKGAMDALVTGDPWSLDTDVAPVIDAEAQADICAYVDARAEQGRLLKRLGAPGEGTFVGAALVEVDGIEDLEREVFGPVLHVASFKAQDIDKTIDAINARGFGLTFALHTRIDDRVQQVVDRLHVGNIYVNRNQIGAIVGSQPFGGEGLSGTGPKAGGPNYVDRFRRTEPPTEHPVQQGADDAPQGGEVVPAERVGAALAAIDATAWAARHDRVQVLRRALGGAGALVRRAVNAAAAFDNGQFELPGPTGESNRLSMPPKGPILCLGPELDTALAQAAQALAAGCPALIVASGAEAASAPLARAGAPVAAIDGRLAPEALAEVPGLVAVAAAGGSDWTRALRRALAGRDGRIVLLETEVICPARFYAERHICIDTTAAGGNASLLAAAA</sequence>
<dbReference type="EC" id="1.5.5.2" evidence="5"/>
<evidence type="ECO:0000256" key="4">
    <source>
        <dbReference type="ARBA" id="ARBA00048142"/>
    </source>
</evidence>
<dbReference type="GO" id="GO:0003842">
    <property type="term" value="F:L-glutamate gamma-semialdehyde dehydrogenase activity"/>
    <property type="evidence" value="ECO:0007669"/>
    <property type="project" value="UniProtKB-EC"/>
</dbReference>
<evidence type="ECO:0000259" key="8">
    <source>
        <dbReference type="Pfam" id="PF01619"/>
    </source>
</evidence>
<dbReference type="RefSeq" id="WP_200235005.1">
    <property type="nucleotide sequence ID" value="NZ_NRRV01000010.1"/>
</dbReference>
<organism evidence="11 12">
    <name type="scientific">Thiohalocapsa halophila</name>
    <dbReference type="NCBI Taxonomy" id="69359"/>
    <lineage>
        <taxon>Bacteria</taxon>
        <taxon>Pseudomonadati</taxon>
        <taxon>Pseudomonadota</taxon>
        <taxon>Gammaproteobacteria</taxon>
        <taxon>Chromatiales</taxon>
        <taxon>Chromatiaceae</taxon>
        <taxon>Thiohalocapsa</taxon>
    </lineage>
</organism>
<dbReference type="InterPro" id="IPR041349">
    <property type="entry name" value="PRODH"/>
</dbReference>
<dbReference type="Gene3D" id="3.40.309.10">
    <property type="entry name" value="Aldehyde Dehydrogenase, Chain A, domain 2"/>
    <property type="match status" value="1"/>
</dbReference>
<dbReference type="InterPro" id="IPR024089">
    <property type="entry name" value="PRODH_PutA_dom_I/II"/>
</dbReference>
<evidence type="ECO:0000259" key="9">
    <source>
        <dbReference type="Pfam" id="PF14850"/>
    </source>
</evidence>
<evidence type="ECO:0000256" key="2">
    <source>
        <dbReference type="ARBA" id="ARBA00023002"/>
    </source>
</evidence>
<dbReference type="PROSITE" id="PS00070">
    <property type="entry name" value="ALDEHYDE_DEHYDR_CYS"/>
    <property type="match status" value="1"/>
</dbReference>
<dbReference type="InterPro" id="IPR002872">
    <property type="entry name" value="Proline_DH_dom"/>
</dbReference>
<dbReference type="Pfam" id="PF00171">
    <property type="entry name" value="Aldedh"/>
    <property type="match status" value="1"/>
</dbReference>
<dbReference type="EC" id="1.2.1.88" evidence="5"/>
<dbReference type="InterPro" id="IPR016162">
    <property type="entry name" value="Ald_DH_N"/>
</dbReference>
<keyword evidence="5" id="KW-0804">Transcription</keyword>
<keyword evidence="5" id="KW-0238">DNA-binding</keyword>
<dbReference type="InterPro" id="IPR016163">
    <property type="entry name" value="Ald_DH_C"/>
</dbReference>
<dbReference type="EMBL" id="NRRV01000010">
    <property type="protein sequence ID" value="MBK1630303.1"/>
    <property type="molecule type" value="Genomic_DNA"/>
</dbReference>
<evidence type="ECO:0000256" key="3">
    <source>
        <dbReference type="ARBA" id="ARBA00023027"/>
    </source>
</evidence>
<comment type="catalytic activity">
    <reaction evidence="5">
        <text>L-proline + a quinone = (S)-1-pyrroline-5-carboxylate + a quinol + H(+)</text>
        <dbReference type="Rhea" id="RHEA:23784"/>
        <dbReference type="ChEBI" id="CHEBI:15378"/>
        <dbReference type="ChEBI" id="CHEBI:17388"/>
        <dbReference type="ChEBI" id="CHEBI:24646"/>
        <dbReference type="ChEBI" id="CHEBI:60039"/>
        <dbReference type="ChEBI" id="CHEBI:132124"/>
        <dbReference type="EC" id="1.5.5.2"/>
    </reaction>
</comment>
<dbReference type="InterPro" id="IPR025703">
    <property type="entry name" value="Bifunct_PutA"/>
</dbReference>
<feature type="region of interest" description="Disordered" evidence="6">
    <location>
        <begin position="1004"/>
        <end position="1025"/>
    </location>
</feature>
<dbReference type="PANTHER" id="PTHR42862">
    <property type="entry name" value="DELTA-1-PYRROLINE-5-CARBOXYLATE DEHYDROGENASE 1, ISOFORM A-RELATED"/>
    <property type="match status" value="1"/>
</dbReference>
<gene>
    <name evidence="11" type="ORF">CKO31_05985</name>
</gene>
<keyword evidence="3 5" id="KW-0520">NAD</keyword>
<dbReference type="Pfam" id="PF18327">
    <property type="entry name" value="PRODH"/>
    <property type="match status" value="1"/>
</dbReference>
<dbReference type="Gene3D" id="3.20.20.220">
    <property type="match status" value="1"/>
</dbReference>
<keyword evidence="12" id="KW-1185">Reference proteome</keyword>
<comment type="caution">
    <text evidence="11">The sequence shown here is derived from an EMBL/GenBank/DDBJ whole genome shotgun (WGS) entry which is preliminary data.</text>
</comment>
<feature type="domain" description="Aldehyde dehydrogenase" evidence="7">
    <location>
        <begin position="567"/>
        <end position="1004"/>
    </location>
</feature>
<evidence type="ECO:0000313" key="12">
    <source>
        <dbReference type="Proteomes" id="UP000748752"/>
    </source>
</evidence>
<feature type="domain" description="Proline dehydrogenase PutA" evidence="9">
    <location>
        <begin position="67"/>
        <end position="178"/>
    </location>
</feature>
<keyword evidence="5" id="KW-0642">Proline metabolism</keyword>
<dbReference type="CDD" id="cd07125">
    <property type="entry name" value="ALDH_PutA-P5CDH"/>
    <property type="match status" value="1"/>
</dbReference>
<dbReference type="Gene3D" id="3.40.605.10">
    <property type="entry name" value="Aldehyde Dehydrogenase, Chain A, domain 1"/>
    <property type="match status" value="1"/>
</dbReference>
<accession>A0ABS1CEH0</accession>
<dbReference type="Pfam" id="PF14850">
    <property type="entry name" value="Pro_dh-DNA_bdg"/>
    <property type="match status" value="1"/>
</dbReference>
<dbReference type="SUPFAM" id="SSF53720">
    <property type="entry name" value="ALDH-like"/>
    <property type="match status" value="2"/>
</dbReference>
<dbReference type="GO" id="GO:0004657">
    <property type="term" value="F:proline dehydrogenase activity"/>
    <property type="evidence" value="ECO:0007669"/>
    <property type="project" value="UniProtKB-EC"/>
</dbReference>
<feature type="domain" description="Proline dehydrogenase" evidence="8">
    <location>
        <begin position="189"/>
        <end position="480"/>
    </location>
</feature>
<dbReference type="NCBIfam" id="TIGR01238">
    <property type="entry name" value="D1pyr5carbox3"/>
    <property type="match status" value="1"/>
</dbReference>
<comment type="pathway">
    <text evidence="1 5">Amino-acid degradation; L-proline degradation into L-glutamate; L-glutamate from L-proline: step 2/2.</text>
</comment>
<dbReference type="NCBIfam" id="NF008869">
    <property type="entry name" value="PRK11904.1"/>
    <property type="match status" value="1"/>
</dbReference>
<comment type="similarity">
    <text evidence="5">In the C-terminal section; belongs to the aldehyde dehydrogenase family.</text>
</comment>
<proteinExistence type="inferred from homology"/>
<dbReference type="InterPro" id="IPR016160">
    <property type="entry name" value="Ald_DH_CS_CYS"/>
</dbReference>
<keyword evidence="5" id="KW-0678">Repressor</keyword>
<comment type="catalytic activity">
    <reaction evidence="4 5">
        <text>L-glutamate 5-semialdehyde + NAD(+) + H2O = L-glutamate + NADH + 2 H(+)</text>
        <dbReference type="Rhea" id="RHEA:30235"/>
        <dbReference type="ChEBI" id="CHEBI:15377"/>
        <dbReference type="ChEBI" id="CHEBI:15378"/>
        <dbReference type="ChEBI" id="CHEBI:29985"/>
        <dbReference type="ChEBI" id="CHEBI:57540"/>
        <dbReference type="ChEBI" id="CHEBI:57945"/>
        <dbReference type="ChEBI" id="CHEBI:58066"/>
        <dbReference type="EC" id="1.2.1.88"/>
    </reaction>
</comment>
<dbReference type="InterPro" id="IPR029041">
    <property type="entry name" value="FAD-linked_oxidoreductase-like"/>
</dbReference>
<keyword evidence="2 5" id="KW-0560">Oxidoreductase</keyword>
<dbReference type="InterPro" id="IPR024082">
    <property type="entry name" value="PRODH_PutA_dom_II"/>
</dbReference>
<protein>
    <recommendedName>
        <fullName evidence="5">Bifunctional protein PutA</fullName>
    </recommendedName>
    <domain>
        <recommendedName>
            <fullName evidence="5">Proline dehydrogenase</fullName>
            <ecNumber evidence="5">1.5.5.2</ecNumber>
        </recommendedName>
        <alternativeName>
            <fullName evidence="5">Proline oxidase</fullName>
        </alternativeName>
    </domain>
    <domain>
        <recommendedName>
            <fullName evidence="5">Delta-1-pyrroline-5-carboxylate dehydrogenase</fullName>
            <shortName evidence="5">P5C dehydrogenase</shortName>
            <ecNumber evidence="5">1.2.1.88</ecNumber>
        </recommendedName>
        <alternativeName>
            <fullName evidence="5">L-glutamate gamma-semialdehyde dehydrogenase</fullName>
        </alternativeName>
    </domain>
</protein>
<name>A0ABS1CEH0_9GAMM</name>
<dbReference type="SUPFAM" id="SSF51730">
    <property type="entry name" value="FAD-linked oxidoreductase"/>
    <property type="match status" value="1"/>
</dbReference>
<evidence type="ECO:0000259" key="10">
    <source>
        <dbReference type="Pfam" id="PF18327"/>
    </source>
</evidence>
<evidence type="ECO:0000256" key="6">
    <source>
        <dbReference type="SAM" id="MobiDB-lite"/>
    </source>
</evidence>
<comment type="function">
    <text evidence="5">Oxidizes proline to glutamate for use as a carbon and nitrogen source.</text>
</comment>
<dbReference type="InterPro" id="IPR016161">
    <property type="entry name" value="Ald_DH/histidinol_DH"/>
</dbReference>
<comment type="cofactor">
    <cofactor evidence="5">
        <name>FAD</name>
        <dbReference type="ChEBI" id="CHEBI:57692"/>
    </cofactor>
</comment>
<keyword evidence="5" id="KW-0274">FAD</keyword>
<dbReference type="InterPro" id="IPR015590">
    <property type="entry name" value="Aldehyde_DH_dom"/>
</dbReference>
<evidence type="ECO:0000259" key="7">
    <source>
        <dbReference type="Pfam" id="PF00171"/>
    </source>
</evidence>
<keyword evidence="5" id="KW-0285">Flavoprotein</keyword>
<dbReference type="PANTHER" id="PTHR42862:SF1">
    <property type="entry name" value="DELTA-1-PYRROLINE-5-CARBOXYLATE DEHYDROGENASE 2, ISOFORM A-RELATED"/>
    <property type="match status" value="1"/>
</dbReference>
<feature type="domain" description="Proline utilization A proline dehydrogenase N-terminal" evidence="10">
    <location>
        <begin position="16"/>
        <end position="60"/>
    </location>
</feature>
<dbReference type="Pfam" id="PF01619">
    <property type="entry name" value="Pro_dh"/>
    <property type="match status" value="1"/>
</dbReference>
<dbReference type="InterPro" id="IPR050485">
    <property type="entry name" value="Proline_metab_enzyme"/>
</dbReference>
<dbReference type="SUPFAM" id="SSF81935">
    <property type="entry name" value="N-terminal domain of bifunctional PutA protein"/>
    <property type="match status" value="1"/>
</dbReference>
<dbReference type="Gene3D" id="1.20.5.460">
    <property type="entry name" value="Single helix bin"/>
    <property type="match status" value="1"/>
</dbReference>
<comment type="similarity">
    <text evidence="5">In the N-terminal section; belongs to the proline dehydrogenase family.</text>
</comment>
<dbReference type="PIRSF" id="PIRSF000197">
    <property type="entry name" value="Bifunct_PutA"/>
    <property type="match status" value="1"/>
</dbReference>
<evidence type="ECO:0000313" key="11">
    <source>
        <dbReference type="EMBL" id="MBK1630303.1"/>
    </source>
</evidence>
<comment type="pathway">
    <text evidence="5">Amino-acid degradation; L-proline degradation into L-glutamate; L-glutamate from L-proline: step 1/2.</text>
</comment>
<evidence type="ECO:0000256" key="5">
    <source>
        <dbReference type="PIRNR" id="PIRNR000197"/>
    </source>
</evidence>
<dbReference type="InterPro" id="IPR005933">
    <property type="entry name" value="PutA_C"/>
</dbReference>
<keyword evidence="5" id="KW-0805">Transcription regulation</keyword>
<evidence type="ECO:0000256" key="1">
    <source>
        <dbReference type="ARBA" id="ARBA00004786"/>
    </source>
</evidence>
<dbReference type="Proteomes" id="UP000748752">
    <property type="component" value="Unassembled WGS sequence"/>
</dbReference>